<accession>A0ABR9S383</accession>
<reference evidence="2 3" key="1">
    <citation type="submission" date="2020-10" db="EMBL/GenBank/DDBJ databases">
        <title>Ramlibacter sp. HM2 16S ribosomal RNA gene Genome sequencing and assembly.</title>
        <authorList>
            <person name="Kang M."/>
        </authorList>
    </citation>
    <scope>NUCLEOTIDE SEQUENCE [LARGE SCALE GENOMIC DNA]</scope>
    <source>
        <strain evidence="2 3">HM2</strain>
    </source>
</reference>
<proteinExistence type="predicted"/>
<organism evidence="2 3">
    <name type="scientific">Ramlibacter pallidus</name>
    <dbReference type="NCBI Taxonomy" id="2780087"/>
    <lineage>
        <taxon>Bacteria</taxon>
        <taxon>Pseudomonadati</taxon>
        <taxon>Pseudomonadota</taxon>
        <taxon>Betaproteobacteria</taxon>
        <taxon>Burkholderiales</taxon>
        <taxon>Comamonadaceae</taxon>
        <taxon>Ramlibacter</taxon>
    </lineage>
</organism>
<evidence type="ECO:0000313" key="3">
    <source>
        <dbReference type="Proteomes" id="UP000806285"/>
    </source>
</evidence>
<dbReference type="RefSeq" id="WP_193676575.1">
    <property type="nucleotide sequence ID" value="NZ_JADDIV010000003.1"/>
</dbReference>
<feature type="compositionally biased region" description="Basic and acidic residues" evidence="1">
    <location>
        <begin position="42"/>
        <end position="59"/>
    </location>
</feature>
<evidence type="ECO:0000313" key="2">
    <source>
        <dbReference type="EMBL" id="MBE7367950.1"/>
    </source>
</evidence>
<keyword evidence="3" id="KW-1185">Reference proteome</keyword>
<gene>
    <name evidence="2" type="ORF">IM787_10255</name>
</gene>
<feature type="region of interest" description="Disordered" evidence="1">
    <location>
        <begin position="1"/>
        <end position="67"/>
    </location>
</feature>
<dbReference type="EMBL" id="JADDIV010000003">
    <property type="protein sequence ID" value="MBE7367950.1"/>
    <property type="molecule type" value="Genomic_DNA"/>
</dbReference>
<evidence type="ECO:0008006" key="4">
    <source>
        <dbReference type="Google" id="ProtNLM"/>
    </source>
</evidence>
<protein>
    <recommendedName>
        <fullName evidence="4">Histone H1</fullName>
    </recommendedName>
</protein>
<dbReference type="Proteomes" id="UP000806285">
    <property type="component" value="Unassembled WGS sequence"/>
</dbReference>
<evidence type="ECO:0000256" key="1">
    <source>
        <dbReference type="SAM" id="MobiDB-lite"/>
    </source>
</evidence>
<name>A0ABR9S383_9BURK</name>
<comment type="caution">
    <text evidence="2">The sequence shown here is derived from an EMBL/GenBank/DDBJ whole genome shotgun (WGS) entry which is preliminary data.</text>
</comment>
<sequence>MATAKKTASKTTPSRARRSTTAVPPGPAPKATAKAATAKVKAKAEKAPKAPKAEKAEKPRKPKMVRDSFTIPKAEYAVIEALKDRAARLGRPTKKSEVLRAGVKALEAMGDAAFLASVGAVPAVKTGRPAKA</sequence>
<feature type="compositionally biased region" description="Low complexity" evidence="1">
    <location>
        <begin position="1"/>
        <end position="39"/>
    </location>
</feature>